<feature type="domain" description="Serine/threonine-protein kinase haspin C-terminal" evidence="9">
    <location>
        <begin position="44"/>
        <end position="134"/>
    </location>
</feature>
<evidence type="ECO:0000256" key="1">
    <source>
        <dbReference type="ARBA" id="ARBA00012513"/>
    </source>
</evidence>
<evidence type="ECO:0000256" key="6">
    <source>
        <dbReference type="ARBA" id="ARBA00022840"/>
    </source>
</evidence>
<evidence type="ECO:0000313" key="11">
    <source>
        <dbReference type="Proteomes" id="UP000007875"/>
    </source>
</evidence>
<evidence type="ECO:0000256" key="7">
    <source>
        <dbReference type="ARBA" id="ARBA00047899"/>
    </source>
</evidence>
<reference evidence="10" key="2">
    <citation type="submission" date="2025-08" db="UniProtKB">
        <authorList>
            <consortium name="Ensembl"/>
        </authorList>
    </citation>
    <scope>IDENTIFICATION</scope>
</reference>
<dbReference type="GO" id="GO:0005634">
    <property type="term" value="C:nucleus"/>
    <property type="evidence" value="ECO:0007669"/>
    <property type="project" value="TreeGrafter"/>
</dbReference>
<dbReference type="Pfam" id="PF12330">
    <property type="entry name" value="Haspin_kinase"/>
    <property type="match status" value="1"/>
</dbReference>
<dbReference type="SMART" id="SM01331">
    <property type="entry name" value="DUF3635"/>
    <property type="match status" value="1"/>
</dbReference>
<accession>H2ZHE6</accession>
<evidence type="ECO:0000256" key="4">
    <source>
        <dbReference type="ARBA" id="ARBA00022741"/>
    </source>
</evidence>
<dbReference type="PANTHER" id="PTHR24419">
    <property type="entry name" value="INTERLEUKIN-1 RECEPTOR-ASSOCIATED KINASE"/>
    <property type="match status" value="1"/>
</dbReference>
<comment type="catalytic activity">
    <reaction evidence="7">
        <text>L-threonyl-[protein] + ATP = O-phospho-L-threonyl-[protein] + ADP + H(+)</text>
        <dbReference type="Rhea" id="RHEA:46608"/>
        <dbReference type="Rhea" id="RHEA-COMP:11060"/>
        <dbReference type="Rhea" id="RHEA-COMP:11605"/>
        <dbReference type="ChEBI" id="CHEBI:15378"/>
        <dbReference type="ChEBI" id="CHEBI:30013"/>
        <dbReference type="ChEBI" id="CHEBI:30616"/>
        <dbReference type="ChEBI" id="CHEBI:61977"/>
        <dbReference type="ChEBI" id="CHEBI:456216"/>
        <dbReference type="EC" id="2.7.11.1"/>
    </reaction>
</comment>
<dbReference type="Ensembl" id="ENSCSAVT00000017195.1">
    <property type="protein sequence ID" value="ENSCSAVP00000017012.1"/>
    <property type="gene ID" value="ENSCSAVG00000010009.1"/>
</dbReference>
<evidence type="ECO:0000256" key="3">
    <source>
        <dbReference type="ARBA" id="ARBA00022679"/>
    </source>
</evidence>
<dbReference type="STRING" id="51511.ENSCSAVP00000017012"/>
<reference evidence="10" key="3">
    <citation type="submission" date="2025-09" db="UniProtKB">
        <authorList>
            <consortium name="Ensembl"/>
        </authorList>
    </citation>
    <scope>IDENTIFICATION</scope>
</reference>
<evidence type="ECO:0000313" key="10">
    <source>
        <dbReference type="Ensembl" id="ENSCSAVP00000017012.1"/>
    </source>
</evidence>
<dbReference type="AlphaFoldDB" id="H2ZHE6"/>
<dbReference type="Gene3D" id="1.10.510.10">
    <property type="entry name" value="Transferase(Phosphotransferase) domain 1"/>
    <property type="match status" value="1"/>
</dbReference>
<protein>
    <recommendedName>
        <fullName evidence="1">non-specific serine/threonine protein kinase</fullName>
        <ecNumber evidence="1">2.7.11.1</ecNumber>
    </recommendedName>
</protein>
<proteinExistence type="predicted"/>
<evidence type="ECO:0000256" key="2">
    <source>
        <dbReference type="ARBA" id="ARBA00022527"/>
    </source>
</evidence>
<keyword evidence="3" id="KW-0808">Transferase</keyword>
<reference evidence="11" key="1">
    <citation type="submission" date="2003-08" db="EMBL/GenBank/DDBJ databases">
        <authorList>
            <person name="Birren B."/>
            <person name="Nusbaum C."/>
            <person name="Abebe A."/>
            <person name="Abouelleil A."/>
            <person name="Adekoya E."/>
            <person name="Ait-zahra M."/>
            <person name="Allen N."/>
            <person name="Allen T."/>
            <person name="An P."/>
            <person name="Anderson M."/>
            <person name="Anderson S."/>
            <person name="Arachchi H."/>
            <person name="Armbruster J."/>
            <person name="Bachantsang P."/>
            <person name="Baldwin J."/>
            <person name="Barry A."/>
            <person name="Bayul T."/>
            <person name="Blitshsteyn B."/>
            <person name="Bloom T."/>
            <person name="Blye J."/>
            <person name="Boguslavskiy L."/>
            <person name="Borowsky M."/>
            <person name="Boukhgalter B."/>
            <person name="Brunache A."/>
            <person name="Butler J."/>
            <person name="Calixte N."/>
            <person name="Calvo S."/>
            <person name="Camarata J."/>
            <person name="Campo K."/>
            <person name="Chang J."/>
            <person name="Cheshatsang Y."/>
            <person name="Citroen M."/>
            <person name="Collymore A."/>
            <person name="Considine T."/>
            <person name="Cook A."/>
            <person name="Cooke P."/>
            <person name="Corum B."/>
            <person name="Cuomo C."/>
            <person name="David R."/>
            <person name="Dawoe T."/>
            <person name="Degray S."/>
            <person name="Dodge S."/>
            <person name="Dooley K."/>
            <person name="Dorje P."/>
            <person name="Dorjee K."/>
            <person name="Dorris L."/>
            <person name="Duffey N."/>
            <person name="Dupes A."/>
            <person name="Elkins T."/>
            <person name="Engels R."/>
            <person name="Erickson J."/>
            <person name="Farina A."/>
            <person name="Faro S."/>
            <person name="Ferreira P."/>
            <person name="Fischer H."/>
            <person name="Fitzgerald M."/>
            <person name="Foley K."/>
            <person name="Gage D."/>
            <person name="Galagan J."/>
            <person name="Gearin G."/>
            <person name="Gnerre S."/>
            <person name="Gnirke A."/>
            <person name="Goyette A."/>
            <person name="Graham J."/>
            <person name="Grandbois E."/>
            <person name="Gyaltsen K."/>
            <person name="Hafez N."/>
            <person name="Hagopian D."/>
            <person name="Hagos B."/>
            <person name="Hall J."/>
            <person name="Hatcher B."/>
            <person name="Heller A."/>
            <person name="Higgins H."/>
            <person name="Honan T."/>
            <person name="Horn A."/>
            <person name="Houde N."/>
            <person name="Hughes L."/>
            <person name="Hulme W."/>
            <person name="Husby E."/>
            <person name="Iliev I."/>
            <person name="Jaffe D."/>
            <person name="Jones C."/>
            <person name="Kamal M."/>
            <person name="Kamat A."/>
            <person name="Kamvysselis M."/>
            <person name="Karlsson E."/>
            <person name="Kells C."/>
            <person name="Kieu A."/>
            <person name="Kisner P."/>
            <person name="Kodira C."/>
            <person name="Kulbokas E."/>
            <person name="Labutti K."/>
            <person name="Lama D."/>
            <person name="Landers T."/>
            <person name="Leger J."/>
            <person name="Levine S."/>
            <person name="Lewis D."/>
            <person name="Lewis T."/>
            <person name="Lindblad-toh K."/>
            <person name="Liu X."/>
            <person name="Lokyitsang T."/>
            <person name="Lokyitsang Y."/>
            <person name="Lucien O."/>
            <person name="Lui A."/>
            <person name="Ma L.J."/>
            <person name="Mabbitt R."/>
            <person name="Macdonald J."/>
            <person name="Maclean C."/>
            <person name="Major J."/>
            <person name="Manning J."/>
            <person name="Marabella R."/>
            <person name="Maru K."/>
            <person name="Matthews C."/>
            <person name="Mauceli E."/>
            <person name="Mccarthy M."/>
            <person name="Mcdonough S."/>
            <person name="Mcghee T."/>
            <person name="Meldrim J."/>
            <person name="Meneus L."/>
            <person name="Mesirov J."/>
            <person name="Mihalev A."/>
            <person name="Mihova T."/>
            <person name="Mikkelsen T."/>
            <person name="Mlenga V."/>
            <person name="Moru K."/>
            <person name="Mozes J."/>
            <person name="Mulrain L."/>
            <person name="Munson G."/>
            <person name="Naylor J."/>
            <person name="Newes C."/>
            <person name="Nguyen C."/>
            <person name="Nguyen N."/>
            <person name="Nguyen T."/>
            <person name="Nicol R."/>
            <person name="Nielsen C."/>
            <person name="Nizzari M."/>
            <person name="Norbu C."/>
            <person name="Norbu N."/>
            <person name="O'donnell P."/>
            <person name="Okoawo O."/>
            <person name="O'leary S."/>
            <person name="Omotosho B."/>
            <person name="O'neill K."/>
            <person name="Osman S."/>
            <person name="Parker S."/>
            <person name="Perrin D."/>
            <person name="Phunkhang P."/>
            <person name="Piqani B."/>
            <person name="Purcell S."/>
            <person name="Rachupka T."/>
            <person name="Ramasamy U."/>
            <person name="Rameau R."/>
            <person name="Ray V."/>
            <person name="Raymond C."/>
            <person name="Retta R."/>
            <person name="Richardson S."/>
            <person name="Rise C."/>
            <person name="Rodriguez J."/>
            <person name="Rogers J."/>
            <person name="Rogov P."/>
            <person name="Rutman M."/>
            <person name="Schupbach R."/>
            <person name="Seaman C."/>
            <person name="Settipalli S."/>
            <person name="Sharpe T."/>
            <person name="Sheridan J."/>
            <person name="Sherpa N."/>
            <person name="Shi J."/>
            <person name="Smirnov S."/>
            <person name="Smith C."/>
            <person name="Sougnez C."/>
            <person name="Spencer B."/>
            <person name="Stalker J."/>
            <person name="Stange-thomann N."/>
            <person name="Stavropoulos S."/>
            <person name="Stetson K."/>
            <person name="Stone C."/>
            <person name="Stone S."/>
            <person name="Stubbs M."/>
            <person name="Talamas J."/>
            <person name="Tchuinga P."/>
            <person name="Tenzing P."/>
            <person name="Tesfaye S."/>
            <person name="Theodore J."/>
            <person name="Thoulutsang Y."/>
            <person name="Topham K."/>
            <person name="Towey S."/>
            <person name="Tsamla T."/>
            <person name="Tsomo N."/>
            <person name="Vallee D."/>
            <person name="Vassiliev H."/>
            <person name="Venkataraman V."/>
            <person name="Vinson J."/>
            <person name="Vo A."/>
            <person name="Wade C."/>
            <person name="Wang S."/>
            <person name="Wangchuk T."/>
            <person name="Wangdi T."/>
            <person name="Whittaker C."/>
            <person name="Wilkinson J."/>
            <person name="Wu Y."/>
            <person name="Wyman D."/>
            <person name="Yadav S."/>
            <person name="Yang S."/>
            <person name="Yang X."/>
            <person name="Yeager S."/>
            <person name="Yee E."/>
            <person name="Young G."/>
            <person name="Zainoun J."/>
            <person name="Zembeck L."/>
            <person name="Zimmer A."/>
            <person name="Zody M."/>
            <person name="Lander E."/>
        </authorList>
    </citation>
    <scope>NUCLEOTIDE SEQUENCE [LARGE SCALE GENOMIC DNA]</scope>
</reference>
<evidence type="ECO:0000256" key="8">
    <source>
        <dbReference type="ARBA" id="ARBA00048679"/>
    </source>
</evidence>
<keyword evidence="2" id="KW-0723">Serine/threonine-protein kinase</keyword>
<dbReference type="GeneTree" id="ENSGT00940000167518"/>
<dbReference type="Proteomes" id="UP000007875">
    <property type="component" value="Unassembled WGS sequence"/>
</dbReference>
<dbReference type="GO" id="GO:0005524">
    <property type="term" value="F:ATP binding"/>
    <property type="evidence" value="ECO:0007669"/>
    <property type="project" value="UniProtKB-KW"/>
</dbReference>
<dbReference type="EC" id="2.7.11.1" evidence="1"/>
<dbReference type="PANTHER" id="PTHR24419:SF18">
    <property type="entry name" value="SERINE_THREONINE-PROTEIN KINASE HASPIN"/>
    <property type="match status" value="1"/>
</dbReference>
<dbReference type="eggNOG" id="KOG2464">
    <property type="taxonomic scope" value="Eukaryota"/>
</dbReference>
<dbReference type="GO" id="GO:0000278">
    <property type="term" value="P:mitotic cell cycle"/>
    <property type="evidence" value="ECO:0007669"/>
    <property type="project" value="TreeGrafter"/>
</dbReference>
<comment type="catalytic activity">
    <reaction evidence="8">
        <text>L-seryl-[protein] + ATP = O-phospho-L-seryl-[protein] + ADP + H(+)</text>
        <dbReference type="Rhea" id="RHEA:17989"/>
        <dbReference type="Rhea" id="RHEA-COMP:9863"/>
        <dbReference type="Rhea" id="RHEA-COMP:11604"/>
        <dbReference type="ChEBI" id="CHEBI:15378"/>
        <dbReference type="ChEBI" id="CHEBI:29999"/>
        <dbReference type="ChEBI" id="CHEBI:30616"/>
        <dbReference type="ChEBI" id="CHEBI:83421"/>
        <dbReference type="ChEBI" id="CHEBI:456216"/>
        <dbReference type="EC" id="2.7.11.1"/>
    </reaction>
</comment>
<name>H2ZHE6_CIOSA</name>
<dbReference type="InParanoid" id="H2ZHE6"/>
<dbReference type="GO" id="GO:0005737">
    <property type="term" value="C:cytoplasm"/>
    <property type="evidence" value="ECO:0007669"/>
    <property type="project" value="TreeGrafter"/>
</dbReference>
<evidence type="ECO:0000259" key="9">
    <source>
        <dbReference type="SMART" id="SM01331"/>
    </source>
</evidence>
<dbReference type="GO" id="GO:0035556">
    <property type="term" value="P:intracellular signal transduction"/>
    <property type="evidence" value="ECO:0007669"/>
    <property type="project" value="TreeGrafter"/>
</dbReference>
<keyword evidence="6" id="KW-0067">ATP-binding</keyword>
<keyword evidence="5" id="KW-0418">Kinase</keyword>
<dbReference type="InterPro" id="IPR024604">
    <property type="entry name" value="GSG2_C"/>
</dbReference>
<keyword evidence="4" id="KW-0547">Nucleotide-binding</keyword>
<dbReference type="GO" id="GO:0072354">
    <property type="term" value="F:histone H3T3 kinase activity"/>
    <property type="evidence" value="ECO:0007669"/>
    <property type="project" value="TreeGrafter"/>
</dbReference>
<dbReference type="HOGENOM" id="CLU_1864429_0_0_1"/>
<keyword evidence="11" id="KW-1185">Reference proteome</keyword>
<sequence length="137" mass="16274">MQVEVNGVKHDIALHGIQTHIIDFTLSRMTKGKVSLFQDLSNDPDLFKGDSSIDYQFEIYRMIKKELSNDWSQFKPKTNIFWIHYLLDKFIFHVSYKYKRSKLHSNSLKLLKTLHRTVLNYDSCLNFYTSSSLFKNE</sequence>
<organism evidence="10 11">
    <name type="scientific">Ciona savignyi</name>
    <name type="common">Pacific transparent sea squirt</name>
    <dbReference type="NCBI Taxonomy" id="51511"/>
    <lineage>
        <taxon>Eukaryota</taxon>
        <taxon>Metazoa</taxon>
        <taxon>Chordata</taxon>
        <taxon>Tunicata</taxon>
        <taxon>Ascidiacea</taxon>
        <taxon>Phlebobranchia</taxon>
        <taxon>Cionidae</taxon>
        <taxon>Ciona</taxon>
    </lineage>
</organism>
<evidence type="ECO:0000256" key="5">
    <source>
        <dbReference type="ARBA" id="ARBA00022777"/>
    </source>
</evidence>